<dbReference type="PANTHER" id="PTHR13246:SF1">
    <property type="entry name" value="CYTOSOLIC ENDO-BETA-N-ACETYLGLUCOSAMINIDASE"/>
    <property type="match status" value="1"/>
</dbReference>
<dbReference type="Pfam" id="PF05903">
    <property type="entry name" value="Peptidase_C97"/>
    <property type="match status" value="1"/>
</dbReference>
<dbReference type="CDD" id="cd06547">
    <property type="entry name" value="GH85_ENGase"/>
    <property type="match status" value="1"/>
</dbReference>
<dbReference type="Gene3D" id="3.90.1720.30">
    <property type="entry name" value="PPPDE domains"/>
    <property type="match status" value="1"/>
</dbReference>
<protein>
    <submittedName>
        <fullName evidence="5">Endo-beta-N-acetylglucosaminidase</fullName>
    </submittedName>
</protein>
<dbReference type="CDD" id="cd09212">
    <property type="entry name" value="PUB"/>
    <property type="match status" value="1"/>
</dbReference>
<evidence type="ECO:0000313" key="5">
    <source>
        <dbReference type="EMBL" id="ESL10892.1"/>
    </source>
</evidence>
<dbReference type="InterPro" id="IPR042266">
    <property type="entry name" value="PPPDE_sf"/>
</dbReference>
<dbReference type="Gene3D" id="1.20.58.2190">
    <property type="match status" value="1"/>
</dbReference>
<dbReference type="AlphaFoldDB" id="A0A061JC79"/>
<name>A0A061JC79_TRYRA</name>
<evidence type="ECO:0000256" key="1">
    <source>
        <dbReference type="ARBA" id="ARBA00008140"/>
    </source>
</evidence>
<dbReference type="GO" id="GO:0006508">
    <property type="term" value="P:proteolysis"/>
    <property type="evidence" value="ECO:0007669"/>
    <property type="project" value="UniProtKB-KW"/>
</dbReference>
<evidence type="ECO:0000259" key="4">
    <source>
        <dbReference type="PROSITE" id="PS51858"/>
    </source>
</evidence>
<comment type="caution">
    <text evidence="5">The sequence shown here is derived from an EMBL/GenBank/DDBJ whole genome shotgun (WGS) entry which is preliminary data.</text>
</comment>
<dbReference type="InterPro" id="IPR032979">
    <property type="entry name" value="ENGase"/>
</dbReference>
<dbReference type="GO" id="GO:0008233">
    <property type="term" value="F:peptidase activity"/>
    <property type="evidence" value="ECO:0007669"/>
    <property type="project" value="UniProtKB-KW"/>
</dbReference>
<dbReference type="GO" id="GO:0005829">
    <property type="term" value="C:cytosol"/>
    <property type="evidence" value="ECO:0007669"/>
    <property type="project" value="UniProtKB-SubCell"/>
</dbReference>
<dbReference type="Pfam" id="PF09409">
    <property type="entry name" value="PUB"/>
    <property type="match status" value="1"/>
</dbReference>
<feature type="domain" description="PPPDE" evidence="4">
    <location>
        <begin position="72"/>
        <end position="215"/>
    </location>
</feature>
<sequence length="1081" mass="117970">MAHAECVLLTSLLAAGLLGRPRNPRTRALKTRGISNIAVIIIIFFLKGNGGKETGEAWVCLRCEGRVTMRGSLVQLYCYDMSGGMAANLSTLLIGHHLDAIWHTAIVVYGKEFYFDGGVGVVHESPGRTRFGAPKRIEVLGETTKTEAEFRAWTQQQCRSGFGPYDYNLINRNCNHFTQEAAQFLVNRDIPDDIRNMLPNVLATPLGSTLRPMLERLTAAPSDAGTAAPQPSVRAAFSPPATAVGGLLSTKEMFTEAEEEELMLACAMLQCNELLLTGSQEGLDVTRGAIELLRKSFMNILENPTEPKYRGLLTTSQSYAVKLLPLEKFGLVDILRLSGFRLRQHPSGTGQQWYLSDADGSDAILSIMVTHLTELLEAVNAEAAPPVPVQEAPVRSETPAEAQELHLSEEIEKHSTGNRALEAILHDAGKPLSSLEELWEWSAAAPGLITPAVPCRQRVAGAYGKKETPRLLVCHDMRGGYIAGDYARFALCDAAALVEPAVDATYTVNYWSLVDYFVYFSHHRVSIPPKEWINAAHREGVPALATFISEWNNVEIGLLLHSAEKMGDAILQLVAICNAYNFDGYLINIEDNMDKILASRLVMFVTMLRRSLNKDRPPSSPERVVIWYDAVTIDGDLAYQNGLTQKNKPFFDVSNGLFTNYAWRPSGLVVSTKLAGERAQDVYVGVDTFGRGVYGGGGYNSDNAVKCAYDAKLSVALFAPGWTLETEGGGKRETFLHSDAKMWAKLQGFFEPKYVAYDTLPLWTCFRSGVGKQFYVNGERVVGDGPHTAEWCQVSQTHLTPCFQFTSSSAKRGAWCVLPLGTVAGDADKADAKHGDVVPVEWLTDPVWMGDRSLRFVVPCRGTVTLLRSQIGLVGCSDNNGALAFLDVAWWCDSSSKEDCSSRRLRVEGVSANSVSHIILDEENGSGRSASIVAGVGDWEIVRYVIPASTNWLCITSVAVLNISSLHALRCTLGGIGFLPPTHTEKESVLQVGPAHPLPAGACIVKLTKQPTTRAVQLKLPQEGKEWGSFLAFAKVRAGDGASVSVYMGQHEAKPTMWLELHVAASATVEELLLHRVSSGS</sequence>
<dbReference type="VEuPathDB" id="TriTrypDB:TRSC58_01367"/>
<dbReference type="Gene3D" id="2.60.120.260">
    <property type="entry name" value="Galactose-binding domain-like"/>
    <property type="match status" value="1"/>
</dbReference>
<dbReference type="PROSITE" id="PS51858">
    <property type="entry name" value="PPPDE"/>
    <property type="match status" value="1"/>
</dbReference>
<accession>A0A061JC79</accession>
<keyword evidence="6" id="KW-1185">Reference proteome</keyword>
<organism evidence="5 6">
    <name type="scientific">Trypanosoma rangeli SC58</name>
    <dbReference type="NCBI Taxonomy" id="429131"/>
    <lineage>
        <taxon>Eukaryota</taxon>
        <taxon>Discoba</taxon>
        <taxon>Euglenozoa</taxon>
        <taxon>Kinetoplastea</taxon>
        <taxon>Metakinetoplastina</taxon>
        <taxon>Trypanosomatida</taxon>
        <taxon>Trypanosomatidae</taxon>
        <taxon>Trypanosoma</taxon>
        <taxon>Herpetosoma</taxon>
    </lineage>
</organism>
<dbReference type="InterPro" id="IPR005201">
    <property type="entry name" value="TIM_ENGase"/>
</dbReference>
<gene>
    <name evidence="5" type="ORF">TRSC58_01367</name>
</gene>
<dbReference type="SUPFAM" id="SSF143503">
    <property type="entry name" value="PUG domain-like"/>
    <property type="match status" value="1"/>
</dbReference>
<dbReference type="EMBL" id="AUPL01001367">
    <property type="protein sequence ID" value="ESL10892.1"/>
    <property type="molecule type" value="Genomic_DNA"/>
</dbReference>
<evidence type="ECO:0000313" key="6">
    <source>
        <dbReference type="Proteomes" id="UP000031737"/>
    </source>
</evidence>
<comment type="similarity">
    <text evidence="1">Belongs to the DeSI family.</text>
</comment>
<dbReference type="Proteomes" id="UP000031737">
    <property type="component" value="Unassembled WGS sequence"/>
</dbReference>
<dbReference type="InterPro" id="IPR036339">
    <property type="entry name" value="PUB-like_dom_sf"/>
</dbReference>
<dbReference type="OrthoDB" id="21221at2759"/>
<dbReference type="PANTHER" id="PTHR13246">
    <property type="entry name" value="ENDO BETA N-ACETYLGLUCOSAMINIDASE"/>
    <property type="match status" value="1"/>
</dbReference>
<dbReference type="Pfam" id="PF03644">
    <property type="entry name" value="Glyco_hydro_85"/>
    <property type="match status" value="1"/>
</dbReference>
<evidence type="ECO:0000256" key="2">
    <source>
        <dbReference type="ARBA" id="ARBA00022670"/>
    </source>
</evidence>
<reference evidence="5 6" key="1">
    <citation type="submission" date="2013-07" db="EMBL/GenBank/DDBJ databases">
        <authorList>
            <person name="Stoco P.H."/>
            <person name="Wagner G."/>
            <person name="Gerber A."/>
            <person name="Zaha A."/>
            <person name="Thompson C."/>
            <person name="Bartholomeu D.C."/>
            <person name="Luckemeyer D.D."/>
            <person name="Bahia D."/>
            <person name="Loreto E."/>
            <person name="Prestes E.B."/>
            <person name="Lima F.M."/>
            <person name="Rodrigues-Luiz G."/>
            <person name="Vallejo G.A."/>
            <person name="Filho J.F."/>
            <person name="Monteiro K.M."/>
            <person name="Tyler K.M."/>
            <person name="de Almeida L.G."/>
            <person name="Ortiz M.F."/>
            <person name="Siervo M.A."/>
            <person name="de Moraes M.H."/>
            <person name="Cunha O.L."/>
            <person name="Mendonca-Neto R."/>
            <person name="Silva R."/>
            <person name="Teixeira S.M."/>
            <person name="Murta S.M."/>
            <person name="Sincero T.C."/>
            <person name="Mendes T.A."/>
            <person name="Urmenyi T.P."/>
            <person name="Silva V.G."/>
            <person name="da Rocha W.D."/>
            <person name="Andersson B."/>
            <person name="Romanha A.J."/>
            <person name="Steindel M."/>
            <person name="de Vasconcelos A.T."/>
            <person name="Grisard E.C."/>
        </authorList>
    </citation>
    <scope>NUCLEOTIDE SEQUENCE [LARGE SCALE GENOMIC DNA]</scope>
    <source>
        <strain evidence="5 6">SC58</strain>
    </source>
</reference>
<dbReference type="InterPro" id="IPR008580">
    <property type="entry name" value="PPPDE_dom"/>
</dbReference>
<dbReference type="GO" id="GO:0033925">
    <property type="term" value="F:mannosyl-glycoprotein endo-beta-N-acetylglucosaminidase activity"/>
    <property type="evidence" value="ECO:0007669"/>
    <property type="project" value="UniProtKB-EC"/>
</dbReference>
<keyword evidence="2" id="KW-0645">Protease</keyword>
<evidence type="ECO:0000256" key="3">
    <source>
        <dbReference type="ARBA" id="ARBA00022801"/>
    </source>
</evidence>
<dbReference type="Gene3D" id="3.20.20.80">
    <property type="entry name" value="Glycosidases"/>
    <property type="match status" value="1"/>
</dbReference>
<keyword evidence="3" id="KW-0378">Hydrolase</keyword>
<dbReference type="SMART" id="SM01179">
    <property type="entry name" value="DUF862"/>
    <property type="match status" value="1"/>
</dbReference>
<dbReference type="InterPro" id="IPR018997">
    <property type="entry name" value="PUB_domain"/>
</dbReference>
<proteinExistence type="inferred from homology"/>